<dbReference type="EMBL" id="AZRA01000097">
    <property type="protein sequence ID" value="KDB51177.1"/>
    <property type="molecule type" value="Genomic_DNA"/>
</dbReference>
<evidence type="ECO:0000256" key="1">
    <source>
        <dbReference type="PROSITE-ProRule" id="PRU00409"/>
    </source>
</evidence>
<dbReference type="GO" id="GO:0046872">
    <property type="term" value="F:metal ion binding"/>
    <property type="evidence" value="ECO:0007669"/>
    <property type="project" value="InterPro"/>
</dbReference>
<evidence type="ECO:0000256" key="2">
    <source>
        <dbReference type="SAM" id="MobiDB-lite"/>
    </source>
</evidence>
<keyword evidence="5" id="KW-1185">Reference proteome</keyword>
<organism evidence="4 5">
    <name type="scientific">Sphaerotilus natans subsp. natans DSM 6575</name>
    <dbReference type="NCBI Taxonomy" id="1286631"/>
    <lineage>
        <taxon>Bacteria</taxon>
        <taxon>Pseudomonadati</taxon>
        <taxon>Pseudomonadota</taxon>
        <taxon>Betaproteobacteria</taxon>
        <taxon>Burkholderiales</taxon>
        <taxon>Sphaerotilaceae</taxon>
        <taxon>Sphaerotilus</taxon>
    </lineage>
</organism>
<dbReference type="InterPro" id="IPR011761">
    <property type="entry name" value="ATP-grasp"/>
</dbReference>
<protein>
    <recommendedName>
        <fullName evidence="3">ATP-grasp domain-containing protein</fullName>
    </recommendedName>
</protein>
<dbReference type="eggNOG" id="COG3919">
    <property type="taxonomic scope" value="Bacteria"/>
</dbReference>
<dbReference type="GO" id="GO:0005524">
    <property type="term" value="F:ATP binding"/>
    <property type="evidence" value="ECO:0007669"/>
    <property type="project" value="UniProtKB-UniRule"/>
</dbReference>
<dbReference type="AlphaFoldDB" id="A0A059KI80"/>
<gene>
    <name evidence="4" type="ORF">X805_31870</name>
</gene>
<comment type="caution">
    <text evidence="4">The sequence shown here is derived from an EMBL/GenBank/DDBJ whole genome shotgun (WGS) entry which is preliminary data.</text>
</comment>
<name>A0A059KI80_9BURK</name>
<sequence>MLACAGAPEGDLNAVRSLGERGITVIVIGEYAQPPSRHSRHCTGFRHVPNFTRHPKRLARVLREIEAEHGAAPVVFPTADPDLQALLEVLPDLGERIRPALAAPDLVAKLVDKARFDDLVRQHDLPVPRTLRIERMAQIEDIIAGEIAFPMIVKPAQPVAWQHPGVEPAVARAKAVVVETPERLREIARMLAPHGFHIIAQEYVPGGDVEHFTVDVYIGPDGAVRASSCGRKLRHDPPHVGSGSYCENLRLPELEQLAAEVLTRIGYRGVANLDFKRHALTGAYKLLEINPRLSQWHILTTRCGMNLPEMAWRDACGLPAAAPSKRRTGLRYLNEKCDFRAVRQYVREGELSWSRYLGTLLRPGTVRQLAPMDDLGPALHLTRDWFAQKLIRRARPARQTAPRPSMQTIFEEAEDPAFKGR</sequence>
<feature type="domain" description="ATP-grasp" evidence="3">
    <location>
        <begin position="117"/>
        <end position="316"/>
    </location>
</feature>
<accession>A0A059KI80</accession>
<keyword evidence="1" id="KW-0547">Nucleotide-binding</keyword>
<dbReference type="Proteomes" id="UP000026714">
    <property type="component" value="Unassembled WGS sequence"/>
</dbReference>
<dbReference type="Gene3D" id="3.30.1490.20">
    <property type="entry name" value="ATP-grasp fold, A domain"/>
    <property type="match status" value="1"/>
</dbReference>
<proteinExistence type="predicted"/>
<evidence type="ECO:0000259" key="3">
    <source>
        <dbReference type="PROSITE" id="PS50975"/>
    </source>
</evidence>
<evidence type="ECO:0000313" key="5">
    <source>
        <dbReference type="Proteomes" id="UP000026714"/>
    </source>
</evidence>
<dbReference type="Pfam" id="PF15632">
    <property type="entry name" value="ATPgrasp_Ter"/>
    <property type="match status" value="1"/>
</dbReference>
<keyword evidence="1" id="KW-0067">ATP-binding</keyword>
<dbReference type="SUPFAM" id="SSF56059">
    <property type="entry name" value="Glutathione synthetase ATP-binding domain-like"/>
    <property type="match status" value="1"/>
</dbReference>
<reference evidence="4 5" key="1">
    <citation type="journal article" date="2014" name="FEMS Microbiol. Ecol.">
        <title>Sphaerotilus natans encrusted with nanoball-shaped Fe(III) oxide minerals formed by nitrate-reducing mixotrophic Fe(II) oxidation.</title>
        <authorList>
            <person name="Park S."/>
            <person name="Kim D.H."/>
            <person name="Lee J.H."/>
            <person name="Hur H.G."/>
        </authorList>
    </citation>
    <scope>NUCLEOTIDE SEQUENCE [LARGE SCALE GENOMIC DNA]</scope>
    <source>
        <strain evidence="4 5">DSM 6575</strain>
    </source>
</reference>
<dbReference type="PROSITE" id="PS50975">
    <property type="entry name" value="ATP_GRASP"/>
    <property type="match status" value="1"/>
</dbReference>
<dbReference type="Gene3D" id="3.30.470.20">
    <property type="entry name" value="ATP-grasp fold, B domain"/>
    <property type="match status" value="1"/>
</dbReference>
<feature type="region of interest" description="Disordered" evidence="2">
    <location>
        <begin position="396"/>
        <end position="421"/>
    </location>
</feature>
<evidence type="ECO:0000313" key="4">
    <source>
        <dbReference type="EMBL" id="KDB51177.1"/>
    </source>
</evidence>
<dbReference type="InterPro" id="IPR013815">
    <property type="entry name" value="ATP_grasp_subdomain_1"/>
</dbReference>